<accession>A0A437LZ66</accession>
<name>A0A437LZ66_9PROT</name>
<protein>
    <submittedName>
        <fullName evidence="1">Uncharacterized protein</fullName>
    </submittedName>
</protein>
<dbReference type="OrthoDB" id="7223544at2"/>
<proteinExistence type="predicted"/>
<keyword evidence="2" id="KW-1185">Reference proteome</keyword>
<dbReference type="Proteomes" id="UP000282957">
    <property type="component" value="Unassembled WGS sequence"/>
</dbReference>
<gene>
    <name evidence="1" type="ORF">EOD42_23235</name>
</gene>
<evidence type="ECO:0000313" key="2">
    <source>
        <dbReference type="Proteomes" id="UP000282957"/>
    </source>
</evidence>
<comment type="caution">
    <text evidence="1">The sequence shown here is derived from an EMBL/GenBank/DDBJ whole genome shotgun (WGS) entry which is preliminary data.</text>
</comment>
<sequence>MAKPSGRVVTMPPPVGGWDALSALADMPIENAPRLDNWFPQTDRVTLRRGSALFASGLGGSVDTLIPYVGVDGAQQLFGAVSGDIYDATAGGTVGAPVVSGMTNARWQFVQANTAGGNFLFLCNGEDTPQQFDGTSWTDSTVAAVGLTATNLIWCNVHNRRLWFGEKDSLVAWYLPVNSITGTPTLFDLSGFASLGGYIMAMGTWALDSGGGPRETAVFITSQGEAIVYSGTDPDSDWTLQGTFRIGRPMGRRCVVKAASDLIVITEDGFLPFSTALSLDRSQRDRAALSYQINRALNEAVQRYSGNFGWQPLIYPRGTMIIFNIPTGAASAQQFVFNTITAKPCRFTGLNARAWGLFDDNPYFGTANGRIYRFDTGSTDDGRVIVADAIQAFSYYSTPATKAFKMADVLLESDGNPNAAVNLCLDFQMLDGQPWTPQTVQGGGIWGEAVFGEAVFGGTKVYRGWRGLTGLGKSAAVRVRINGNGATPSWLSTSVMYVPGGML</sequence>
<evidence type="ECO:0000313" key="1">
    <source>
        <dbReference type="EMBL" id="RVT90718.1"/>
    </source>
</evidence>
<dbReference type="AlphaFoldDB" id="A0A437LZ66"/>
<reference evidence="1 2" key="1">
    <citation type="submission" date="2019-01" db="EMBL/GenBank/DDBJ databases">
        <authorList>
            <person name="Chen W.-M."/>
        </authorList>
    </citation>
    <scope>NUCLEOTIDE SEQUENCE [LARGE SCALE GENOMIC DNA]</scope>
    <source>
        <strain evidence="1 2">CCP-6</strain>
    </source>
</reference>
<dbReference type="EMBL" id="SACL01000012">
    <property type="protein sequence ID" value="RVT90718.1"/>
    <property type="molecule type" value="Genomic_DNA"/>
</dbReference>
<dbReference type="RefSeq" id="WP_127789985.1">
    <property type="nucleotide sequence ID" value="NZ_SACL01000012.1"/>
</dbReference>
<organism evidence="1 2">
    <name type="scientific">Rhodovarius crocodyli</name>
    <dbReference type="NCBI Taxonomy" id="1979269"/>
    <lineage>
        <taxon>Bacteria</taxon>
        <taxon>Pseudomonadati</taxon>
        <taxon>Pseudomonadota</taxon>
        <taxon>Alphaproteobacteria</taxon>
        <taxon>Acetobacterales</taxon>
        <taxon>Roseomonadaceae</taxon>
        <taxon>Rhodovarius</taxon>
    </lineage>
</organism>